<dbReference type="InterPro" id="IPR036259">
    <property type="entry name" value="MFS_trans_sf"/>
</dbReference>
<feature type="transmembrane region" description="Helical" evidence="6">
    <location>
        <begin position="127"/>
        <end position="148"/>
    </location>
</feature>
<comment type="subcellular location">
    <subcellularLocation>
        <location evidence="1">Cell membrane</location>
        <topology evidence="1">Multi-pass membrane protein</topology>
    </subcellularLocation>
</comment>
<evidence type="ECO:0000256" key="1">
    <source>
        <dbReference type="ARBA" id="ARBA00004651"/>
    </source>
</evidence>
<dbReference type="RefSeq" id="WP_096357530.1">
    <property type="nucleotide sequence ID" value="NZ_AP014946.1"/>
</dbReference>
<dbReference type="AlphaFoldDB" id="A0A0S3PYD1"/>
<dbReference type="GO" id="GO:0022857">
    <property type="term" value="F:transmembrane transporter activity"/>
    <property type="evidence" value="ECO:0007669"/>
    <property type="project" value="InterPro"/>
</dbReference>
<dbReference type="InterPro" id="IPR050189">
    <property type="entry name" value="MFS_Efflux_Transporters"/>
</dbReference>
<evidence type="ECO:0000256" key="3">
    <source>
        <dbReference type="ARBA" id="ARBA00022692"/>
    </source>
</evidence>
<feature type="transmembrane region" description="Helical" evidence="6">
    <location>
        <begin position="200"/>
        <end position="222"/>
    </location>
</feature>
<feature type="transmembrane region" description="Helical" evidence="6">
    <location>
        <begin position="42"/>
        <end position="62"/>
    </location>
</feature>
<keyword evidence="4 6" id="KW-1133">Transmembrane helix</keyword>
<feature type="transmembrane region" description="Helical" evidence="6">
    <location>
        <begin position="154"/>
        <end position="179"/>
    </location>
</feature>
<dbReference type="Proteomes" id="UP000236884">
    <property type="component" value="Chromosome"/>
</dbReference>
<feature type="transmembrane region" description="Helical" evidence="6">
    <location>
        <begin position="234"/>
        <end position="255"/>
    </location>
</feature>
<feature type="transmembrane region" description="Helical" evidence="6">
    <location>
        <begin position="321"/>
        <end position="348"/>
    </location>
</feature>
<evidence type="ECO:0000313" key="8">
    <source>
        <dbReference type="EMBL" id="BAT60914.1"/>
    </source>
</evidence>
<sequence>MFLARLALLLGNFITGLVILAPAGMLQPLADGFGVGIREAGFLITYGAVVLCIASPIVGWATSTIDRRLLLAGVMVLVGVAHLGMAMAPGYWSVLGLRLLMVTVAAAYTPQAASAVALLVPEKDRAGAIAFVFIGWSLSVAAGMPMVAYLSSKLGYGFCFGVLGALALLCAALLFVTLPRGLKTTPFSLSSWGDVVRHRLIVLLLVMTAVQVSGQFLIITYMGPLLTALTGADASVIAIFFAIYGVCGFLGSIAATRIVGTFGAYKTSGIAVATILAGVLLWALGSGAVIVMGIGAGIWGLGFAAANSMQQARLYAAAPPLASVTVALNSSAIYVGQAIGSAIGGVMFANAMRIEMGFVAAAFVAASLGLWLLTRPRHAA</sequence>
<dbReference type="PROSITE" id="PS50850">
    <property type="entry name" value="MFS"/>
    <property type="match status" value="1"/>
</dbReference>
<dbReference type="Pfam" id="PF07690">
    <property type="entry name" value="MFS_1"/>
    <property type="match status" value="1"/>
</dbReference>
<dbReference type="InterPro" id="IPR011701">
    <property type="entry name" value="MFS"/>
</dbReference>
<evidence type="ECO:0000256" key="2">
    <source>
        <dbReference type="ARBA" id="ARBA00022475"/>
    </source>
</evidence>
<dbReference type="EMBL" id="AP014946">
    <property type="protein sequence ID" value="BAT60914.1"/>
    <property type="molecule type" value="Genomic_DNA"/>
</dbReference>
<feature type="transmembrane region" description="Helical" evidence="6">
    <location>
        <begin position="98"/>
        <end position="120"/>
    </location>
</feature>
<dbReference type="SUPFAM" id="SSF103473">
    <property type="entry name" value="MFS general substrate transporter"/>
    <property type="match status" value="1"/>
</dbReference>
<feature type="transmembrane region" description="Helical" evidence="6">
    <location>
        <begin position="354"/>
        <end position="373"/>
    </location>
</feature>
<keyword evidence="2" id="KW-1003">Cell membrane</keyword>
<dbReference type="OrthoDB" id="8136422at2"/>
<dbReference type="InterPro" id="IPR020846">
    <property type="entry name" value="MFS_dom"/>
</dbReference>
<evidence type="ECO:0000256" key="5">
    <source>
        <dbReference type="ARBA" id="ARBA00023136"/>
    </source>
</evidence>
<keyword evidence="9" id="KW-1185">Reference proteome</keyword>
<dbReference type="PANTHER" id="PTHR43124:SF10">
    <property type="entry name" value="PURINE EFFLUX PUMP PBUE"/>
    <property type="match status" value="1"/>
</dbReference>
<feature type="transmembrane region" description="Helical" evidence="6">
    <location>
        <begin position="290"/>
        <end position="309"/>
    </location>
</feature>
<feature type="domain" description="Major facilitator superfamily (MFS) profile" evidence="7">
    <location>
        <begin position="1"/>
        <end position="379"/>
    </location>
</feature>
<dbReference type="GO" id="GO:0005886">
    <property type="term" value="C:plasma membrane"/>
    <property type="evidence" value="ECO:0007669"/>
    <property type="project" value="UniProtKB-SubCell"/>
</dbReference>
<evidence type="ECO:0000259" key="7">
    <source>
        <dbReference type="PROSITE" id="PS50850"/>
    </source>
</evidence>
<dbReference type="KEGG" id="vgo:GJW-30_1_03464"/>
<protein>
    <submittedName>
        <fullName evidence="8">Purine efflux pump PbuE</fullName>
    </submittedName>
</protein>
<feature type="transmembrane region" description="Helical" evidence="6">
    <location>
        <begin position="69"/>
        <end position="92"/>
    </location>
</feature>
<gene>
    <name evidence="8" type="primary">pbuE_2</name>
    <name evidence="8" type="ORF">GJW-30_1_03464</name>
</gene>
<accession>A0A0S3PYD1</accession>
<keyword evidence="5 6" id="KW-0472">Membrane</keyword>
<reference evidence="8 9" key="1">
    <citation type="submission" date="2015-08" db="EMBL/GenBank/DDBJ databases">
        <title>Investigation of the bacterial diversity of lava forest soil.</title>
        <authorList>
            <person name="Lee J.S."/>
        </authorList>
    </citation>
    <scope>NUCLEOTIDE SEQUENCE [LARGE SCALE GENOMIC DNA]</scope>
    <source>
        <strain evidence="8 9">GJW-30</strain>
    </source>
</reference>
<dbReference type="CDD" id="cd17324">
    <property type="entry name" value="MFS_NepI_like"/>
    <property type="match status" value="1"/>
</dbReference>
<feature type="transmembrane region" description="Helical" evidence="6">
    <location>
        <begin position="267"/>
        <end position="284"/>
    </location>
</feature>
<evidence type="ECO:0000256" key="6">
    <source>
        <dbReference type="SAM" id="Phobius"/>
    </source>
</evidence>
<evidence type="ECO:0000256" key="4">
    <source>
        <dbReference type="ARBA" id="ARBA00022989"/>
    </source>
</evidence>
<dbReference type="Gene3D" id="1.20.1250.20">
    <property type="entry name" value="MFS general substrate transporter like domains"/>
    <property type="match status" value="1"/>
</dbReference>
<organism evidence="8 9">
    <name type="scientific">Variibacter gotjawalensis</name>
    <dbReference type="NCBI Taxonomy" id="1333996"/>
    <lineage>
        <taxon>Bacteria</taxon>
        <taxon>Pseudomonadati</taxon>
        <taxon>Pseudomonadota</taxon>
        <taxon>Alphaproteobacteria</taxon>
        <taxon>Hyphomicrobiales</taxon>
        <taxon>Nitrobacteraceae</taxon>
        <taxon>Variibacter</taxon>
    </lineage>
</organism>
<evidence type="ECO:0000313" key="9">
    <source>
        <dbReference type="Proteomes" id="UP000236884"/>
    </source>
</evidence>
<name>A0A0S3PYD1_9BRAD</name>
<proteinExistence type="predicted"/>
<keyword evidence="3 6" id="KW-0812">Transmembrane</keyword>
<dbReference type="PANTHER" id="PTHR43124">
    <property type="entry name" value="PURINE EFFLUX PUMP PBUE"/>
    <property type="match status" value="1"/>
</dbReference>